<dbReference type="RefSeq" id="WP_256653185.1">
    <property type="nucleotide sequence ID" value="NZ_JANIAA010000024.1"/>
</dbReference>
<dbReference type="Pfam" id="PF02517">
    <property type="entry name" value="Rce1-like"/>
    <property type="match status" value="1"/>
</dbReference>
<evidence type="ECO:0000313" key="5">
    <source>
        <dbReference type="Proteomes" id="UP001204746"/>
    </source>
</evidence>
<feature type="region of interest" description="Disordered" evidence="1">
    <location>
        <begin position="299"/>
        <end position="330"/>
    </location>
</feature>
<dbReference type="EMBL" id="JANIAA010000024">
    <property type="protein sequence ID" value="MCQ8192319.1"/>
    <property type="molecule type" value="Genomic_DNA"/>
</dbReference>
<feature type="compositionally biased region" description="Pro residues" evidence="1">
    <location>
        <begin position="307"/>
        <end position="321"/>
    </location>
</feature>
<dbReference type="InterPro" id="IPR003675">
    <property type="entry name" value="Rce1/LyrA-like_dom"/>
</dbReference>
<gene>
    <name evidence="4" type="ORF">NP777_29385</name>
</gene>
<evidence type="ECO:0000259" key="3">
    <source>
        <dbReference type="Pfam" id="PF02517"/>
    </source>
</evidence>
<feature type="transmembrane region" description="Helical" evidence="2">
    <location>
        <begin position="93"/>
        <end position="120"/>
    </location>
</feature>
<feature type="transmembrane region" description="Helical" evidence="2">
    <location>
        <begin position="20"/>
        <end position="42"/>
    </location>
</feature>
<comment type="caution">
    <text evidence="4">The sequence shown here is derived from an EMBL/GenBank/DDBJ whole genome shotgun (WGS) entry which is preliminary data.</text>
</comment>
<evidence type="ECO:0000313" key="4">
    <source>
        <dbReference type="EMBL" id="MCQ8192319.1"/>
    </source>
</evidence>
<feature type="transmembrane region" description="Helical" evidence="2">
    <location>
        <begin position="211"/>
        <end position="227"/>
    </location>
</feature>
<accession>A0ABT1V4L2</accession>
<feature type="transmembrane region" description="Helical" evidence="2">
    <location>
        <begin position="166"/>
        <end position="191"/>
    </location>
</feature>
<evidence type="ECO:0000256" key="1">
    <source>
        <dbReference type="SAM" id="MobiDB-lite"/>
    </source>
</evidence>
<feature type="transmembrane region" description="Helical" evidence="2">
    <location>
        <begin position="272"/>
        <end position="290"/>
    </location>
</feature>
<proteinExistence type="predicted"/>
<organism evidence="4 5">
    <name type="scientific">Streptomyces rugosispiralis</name>
    <dbReference type="NCBI Taxonomy" id="2967341"/>
    <lineage>
        <taxon>Bacteria</taxon>
        <taxon>Bacillati</taxon>
        <taxon>Actinomycetota</taxon>
        <taxon>Actinomycetes</taxon>
        <taxon>Kitasatosporales</taxon>
        <taxon>Streptomycetaceae</taxon>
        <taxon>Streptomyces</taxon>
    </lineage>
</organism>
<keyword evidence="2" id="KW-0812">Transmembrane</keyword>
<keyword evidence="2" id="KW-0472">Membrane</keyword>
<reference evidence="4 5" key="1">
    <citation type="submission" date="2022-07" db="EMBL/GenBank/DDBJ databases">
        <authorList>
            <person name="Phongsopitanun W."/>
            <person name="Tanasupawat S."/>
        </authorList>
    </citation>
    <scope>NUCLEOTIDE SEQUENCE [LARGE SCALE GENOMIC DNA]</scope>
    <source>
        <strain evidence="4 5">RCU-064</strain>
    </source>
</reference>
<feature type="domain" description="CAAX prenyl protease 2/Lysostaphin resistance protein A-like" evidence="3">
    <location>
        <begin position="133"/>
        <end position="246"/>
    </location>
</feature>
<feature type="transmembrane region" description="Helical" evidence="2">
    <location>
        <begin position="234"/>
        <end position="252"/>
    </location>
</feature>
<evidence type="ECO:0000256" key="2">
    <source>
        <dbReference type="SAM" id="Phobius"/>
    </source>
</evidence>
<feature type="transmembrane region" description="Helical" evidence="2">
    <location>
        <begin position="54"/>
        <end position="72"/>
    </location>
</feature>
<keyword evidence="2" id="KW-1133">Transmembrane helix</keyword>
<protein>
    <recommendedName>
        <fullName evidence="3">CAAX prenyl protease 2/Lysostaphin resistance protein A-like domain-containing protein</fullName>
    </recommendedName>
</protein>
<sequence>MTEPHPGTPAPSTAAVLVRALTGGLVMATALGVGTALGPAAADALGLTGFAARLLPGALVTALAVPLVLLLVRRERRSPGWLGFGGAGPSLRALLTGAGVTGAAAALVLGAGTAAGMLRWSRPEPATLAGFVLTNGVVAFLLEALPEETTLRGHAWAALRTRFGGTGSALGTTAVFLLVPGASTVVGAAAARLAGRDPEPIGIAPDGQHPADYLILLTVFGLTLVAARTTLVRAPLWAAVGTHLTFLTVNRIVLEGDRRGAGWHIEQTTPDAVLLVPAYLLVATAGFAVCRRAVRRRGAGPQVAVPDPLPDPPSGPLPDPPSGQQRWSGH</sequence>
<feature type="transmembrane region" description="Helical" evidence="2">
    <location>
        <begin position="126"/>
        <end position="145"/>
    </location>
</feature>
<name>A0ABT1V4L2_9ACTN</name>
<keyword evidence="5" id="KW-1185">Reference proteome</keyword>
<dbReference type="Proteomes" id="UP001204746">
    <property type="component" value="Unassembled WGS sequence"/>
</dbReference>